<accession>A0A2A6DY28</accession>
<name>A0A2A6DY28_9BACL</name>
<proteinExistence type="predicted"/>
<sequence>MAKRIRFKPGDVYQIELVPGYVGYGRVIVAKKGYKALHELYKLDPSKSYTLEQLRGMETLTFLWGSSAMISTGDWPIVGHIPVPPEYSKIRFYKTEDDSRIAYIYNIDEEWTVISKSEFERLKQNEKFYEYGNNGYEAIRIYYIHLLKQCGLMPENIQARDETPEFIPVDIFDFDLAADVRDDFEARLKRGKTVEEATK</sequence>
<evidence type="ECO:0000313" key="2">
    <source>
        <dbReference type="Proteomes" id="UP000243688"/>
    </source>
</evidence>
<dbReference type="Pfam" id="PF15428">
    <property type="entry name" value="Imm26"/>
    <property type="match status" value="1"/>
</dbReference>
<dbReference type="AlphaFoldDB" id="A0A2A6DY28"/>
<comment type="caution">
    <text evidence="1">The sequence shown here is derived from an EMBL/GenBank/DDBJ whole genome shotgun (WGS) entry which is preliminary data.</text>
</comment>
<dbReference type="InterPro" id="IPR029278">
    <property type="entry name" value="Imm26"/>
</dbReference>
<dbReference type="Proteomes" id="UP000243688">
    <property type="component" value="Unassembled WGS sequence"/>
</dbReference>
<reference evidence="1 2" key="1">
    <citation type="submission" date="2016-12" db="EMBL/GenBank/DDBJ databases">
        <title>Candidatus Reconcilibacillus cellulovorans genome.</title>
        <authorList>
            <person name="Kolinko S."/>
            <person name="Wu Y.-W."/>
            <person name="Tachea F."/>
            <person name="Denzel E."/>
            <person name="Hiras J."/>
            <person name="Baecker N."/>
            <person name="Chan L.J."/>
            <person name="Eichorst S.A."/>
            <person name="Frey D."/>
            <person name="Adams P.D."/>
            <person name="Pray T."/>
            <person name="Tanjore D."/>
            <person name="Petzold C.J."/>
            <person name="Gladden J.M."/>
            <person name="Simmons B.A."/>
            <person name="Singer S.W."/>
        </authorList>
    </citation>
    <scope>NUCLEOTIDE SEQUENCE [LARGE SCALE GENOMIC DNA]</scope>
    <source>
        <strain evidence="1">JTherm</strain>
    </source>
</reference>
<feature type="non-terminal residue" evidence="1">
    <location>
        <position position="199"/>
    </location>
</feature>
<organism evidence="1 2">
    <name type="scientific">Candidatus Reconcilbacillus cellulovorans</name>
    <dbReference type="NCBI Taxonomy" id="1906605"/>
    <lineage>
        <taxon>Bacteria</taxon>
        <taxon>Bacillati</taxon>
        <taxon>Bacillota</taxon>
        <taxon>Bacilli</taxon>
        <taxon>Bacillales</taxon>
        <taxon>Paenibacillaceae</taxon>
        <taxon>Candidatus Reconcilbacillus</taxon>
    </lineage>
</organism>
<gene>
    <name evidence="1" type="ORF">BLM47_12790</name>
</gene>
<protein>
    <submittedName>
        <fullName evidence="1">Uncharacterized protein</fullName>
    </submittedName>
</protein>
<dbReference type="EMBL" id="MOXJ01000041">
    <property type="protein sequence ID" value="PDO09407.1"/>
    <property type="molecule type" value="Genomic_DNA"/>
</dbReference>
<evidence type="ECO:0000313" key="1">
    <source>
        <dbReference type="EMBL" id="PDO09407.1"/>
    </source>
</evidence>